<organism evidence="2 3">
    <name type="scientific">Candidatus Wildermuthbacteria bacterium RIFCSPHIGHO2_02_FULL_47_12</name>
    <dbReference type="NCBI Taxonomy" id="1802451"/>
    <lineage>
        <taxon>Bacteria</taxon>
        <taxon>Candidatus Wildermuthiibacteriota</taxon>
    </lineage>
</organism>
<evidence type="ECO:0000313" key="2">
    <source>
        <dbReference type="EMBL" id="OHA66644.1"/>
    </source>
</evidence>
<sequence>MLTIALVSIAGITCAVWLANKVLPFKFCPICAGVAGTWLWMLGLHQLGYQIDLVIVAMLMGGSVVGIAYQAEKKLPAAKLLLLWKALFIPAGFAAVYSLVSSQWAMAAASLALAFALSWAFFKSSETKQPAGKVEELKKKMENCC</sequence>
<dbReference type="STRING" id="1802451.A3C82_02095"/>
<feature type="transmembrane region" description="Helical" evidence="1">
    <location>
        <begin position="81"/>
        <end position="98"/>
    </location>
</feature>
<name>A0A1G2R188_9BACT</name>
<feature type="transmembrane region" description="Helical" evidence="1">
    <location>
        <begin position="48"/>
        <end position="69"/>
    </location>
</feature>
<keyword evidence="1" id="KW-0472">Membrane</keyword>
<accession>A0A1G2R188</accession>
<keyword evidence="1" id="KW-1133">Transmembrane helix</keyword>
<evidence type="ECO:0000256" key="1">
    <source>
        <dbReference type="SAM" id="Phobius"/>
    </source>
</evidence>
<gene>
    <name evidence="2" type="ORF">A3C82_02095</name>
</gene>
<reference evidence="2 3" key="1">
    <citation type="journal article" date="2016" name="Nat. Commun.">
        <title>Thousands of microbial genomes shed light on interconnected biogeochemical processes in an aquifer system.</title>
        <authorList>
            <person name="Anantharaman K."/>
            <person name="Brown C.T."/>
            <person name="Hug L.A."/>
            <person name="Sharon I."/>
            <person name="Castelle C.J."/>
            <person name="Probst A.J."/>
            <person name="Thomas B.C."/>
            <person name="Singh A."/>
            <person name="Wilkins M.J."/>
            <person name="Karaoz U."/>
            <person name="Brodie E.L."/>
            <person name="Williams K.H."/>
            <person name="Hubbard S.S."/>
            <person name="Banfield J.F."/>
        </authorList>
    </citation>
    <scope>NUCLEOTIDE SEQUENCE [LARGE SCALE GENOMIC DNA]</scope>
</reference>
<evidence type="ECO:0000313" key="3">
    <source>
        <dbReference type="Proteomes" id="UP000176901"/>
    </source>
</evidence>
<dbReference type="AlphaFoldDB" id="A0A1G2R188"/>
<comment type="caution">
    <text evidence="2">The sequence shown here is derived from an EMBL/GenBank/DDBJ whole genome shotgun (WGS) entry which is preliminary data.</text>
</comment>
<dbReference type="Proteomes" id="UP000176901">
    <property type="component" value="Unassembled WGS sequence"/>
</dbReference>
<protein>
    <submittedName>
        <fullName evidence="2">Uncharacterized protein</fullName>
    </submittedName>
</protein>
<keyword evidence="1" id="KW-0812">Transmembrane</keyword>
<proteinExistence type="predicted"/>
<dbReference type="EMBL" id="MHTW01000028">
    <property type="protein sequence ID" value="OHA66644.1"/>
    <property type="molecule type" value="Genomic_DNA"/>
</dbReference>
<feature type="transmembrane region" description="Helical" evidence="1">
    <location>
        <begin position="104"/>
        <end position="122"/>
    </location>
</feature>